<dbReference type="EMBL" id="LJTC01000015">
    <property type="protein sequence ID" value="KPM80802.1"/>
    <property type="molecule type" value="Genomic_DNA"/>
</dbReference>
<keyword evidence="5 6" id="KW-0807">Transducer</keyword>
<reference evidence="10 11" key="1">
    <citation type="submission" date="2015-09" db="EMBL/GenBank/DDBJ databases">
        <title>Draft Genome Sequence of Pseudoalteromonas lipolytica UCD-48B.</title>
        <authorList>
            <person name="Krusor M."/>
            <person name="Coil D.A."/>
            <person name="Lang J.M."/>
            <person name="Eisen J.A."/>
            <person name="Alexiev A."/>
        </authorList>
    </citation>
    <scope>NUCLEOTIDE SEQUENCE [LARGE SCALE GENOMIC DNA]</scope>
    <source>
        <strain evidence="10 11">UCD-48B</strain>
    </source>
</reference>
<dbReference type="OrthoDB" id="2489132at2"/>
<feature type="transmembrane region" description="Helical" evidence="8">
    <location>
        <begin position="85"/>
        <end position="113"/>
    </location>
</feature>
<sequence length="488" mass="53676">MTSVRRLFTYLFLLLFVESLVLGFIYSTLITGVVTGLLLLSLPLWMLHQYPTSKLTAHVVAAGCMMFSFLHIQQSYGLIEVHFEIFILMAVLIMFVEWRVFITALAFVAVHHLSFYFLQINEVGLYVFDPDRLYFSTVLIHAVYAIVEAIVAGYIAKTLHRERSSGLSLSTTTEQIMADENSINISLRADDSHSEAVAGFNRLLGFVSSVIGDVQSQSSVLKNQSKQLLEVHDELHEQALHREQLSADIAQSGERVAEGFAHVEQESNELQTQFEQLHLSATEALNEVANTDSKTAELANNLQEADQNISQLVSACSHISELLNEISSIAEQTNLLALNAAIEAARAGEQGRGFAVVADEVRNLATRSKNTTDKITNTLESLMQNSASSTKSMQGSVALIEQLSAISSQMKLQITEMTEQVNVAASSSQSVAHVVQNQAGNTRAIAENSQALIANQANDNLMIEKLTDRVQLIDVSIDVLEQGIAKFK</sequence>
<evidence type="ECO:0000256" key="4">
    <source>
        <dbReference type="ARBA" id="ARBA00023136"/>
    </source>
</evidence>
<evidence type="ECO:0000256" key="5">
    <source>
        <dbReference type="ARBA" id="ARBA00023224"/>
    </source>
</evidence>
<comment type="subcellular location">
    <subcellularLocation>
        <location evidence="1">Membrane</location>
        <topology evidence="1">Multi-pass membrane protein</topology>
    </subcellularLocation>
</comment>
<evidence type="ECO:0000313" key="11">
    <source>
        <dbReference type="Proteomes" id="UP000050378"/>
    </source>
</evidence>
<evidence type="ECO:0000256" key="8">
    <source>
        <dbReference type="SAM" id="Phobius"/>
    </source>
</evidence>
<feature type="coiled-coil region" evidence="7">
    <location>
        <begin position="288"/>
        <end position="315"/>
    </location>
</feature>
<evidence type="ECO:0000259" key="9">
    <source>
        <dbReference type="PROSITE" id="PS50111"/>
    </source>
</evidence>
<keyword evidence="3 8" id="KW-1133">Transmembrane helix</keyword>
<keyword evidence="4 8" id="KW-0472">Membrane</keyword>
<proteinExistence type="predicted"/>
<dbReference type="STRING" id="570156.AOG27_19095"/>
<feature type="transmembrane region" description="Helical" evidence="8">
    <location>
        <begin position="55"/>
        <end position="73"/>
    </location>
</feature>
<dbReference type="SUPFAM" id="SSF58104">
    <property type="entry name" value="Methyl-accepting chemotaxis protein (MCP) signaling domain"/>
    <property type="match status" value="1"/>
</dbReference>
<evidence type="ECO:0000256" key="6">
    <source>
        <dbReference type="PROSITE-ProRule" id="PRU00284"/>
    </source>
</evidence>
<evidence type="ECO:0000256" key="2">
    <source>
        <dbReference type="ARBA" id="ARBA00022692"/>
    </source>
</evidence>
<feature type="domain" description="Methyl-accepting transducer" evidence="9">
    <location>
        <begin position="217"/>
        <end position="453"/>
    </location>
</feature>
<keyword evidence="7" id="KW-0175">Coiled coil</keyword>
<dbReference type="PANTHER" id="PTHR32089:SF119">
    <property type="entry name" value="METHYL-ACCEPTING CHEMOTAXIS PROTEIN CTPL"/>
    <property type="match status" value="1"/>
</dbReference>
<dbReference type="InterPro" id="IPR004089">
    <property type="entry name" value="MCPsignal_dom"/>
</dbReference>
<evidence type="ECO:0000313" key="10">
    <source>
        <dbReference type="EMBL" id="KPM80802.1"/>
    </source>
</evidence>
<dbReference type="Pfam" id="PF00015">
    <property type="entry name" value="MCPsignal"/>
    <property type="match status" value="1"/>
</dbReference>
<dbReference type="GO" id="GO:0006935">
    <property type="term" value="P:chemotaxis"/>
    <property type="evidence" value="ECO:0007669"/>
    <property type="project" value="UniProtKB-ARBA"/>
</dbReference>
<feature type="transmembrane region" description="Helical" evidence="8">
    <location>
        <begin position="133"/>
        <end position="156"/>
    </location>
</feature>
<dbReference type="PANTHER" id="PTHR32089">
    <property type="entry name" value="METHYL-ACCEPTING CHEMOTAXIS PROTEIN MCPB"/>
    <property type="match status" value="1"/>
</dbReference>
<dbReference type="PATRIC" id="fig|570156.3.peg.1744"/>
<dbReference type="Gene3D" id="1.10.287.950">
    <property type="entry name" value="Methyl-accepting chemotaxis protein"/>
    <property type="match status" value="1"/>
</dbReference>
<protein>
    <submittedName>
        <fullName evidence="10">Chemotaxis protein</fullName>
    </submittedName>
</protein>
<dbReference type="GO" id="GO:0007165">
    <property type="term" value="P:signal transduction"/>
    <property type="evidence" value="ECO:0007669"/>
    <property type="project" value="UniProtKB-KW"/>
</dbReference>
<feature type="transmembrane region" description="Helical" evidence="8">
    <location>
        <begin position="7"/>
        <end position="40"/>
    </location>
</feature>
<evidence type="ECO:0000256" key="7">
    <source>
        <dbReference type="SAM" id="Coils"/>
    </source>
</evidence>
<evidence type="ECO:0000256" key="1">
    <source>
        <dbReference type="ARBA" id="ARBA00004141"/>
    </source>
</evidence>
<organism evidence="10 11">
    <name type="scientific">Pseudoalteromonas lipolytica</name>
    <dbReference type="NCBI Taxonomy" id="570156"/>
    <lineage>
        <taxon>Bacteria</taxon>
        <taxon>Pseudomonadati</taxon>
        <taxon>Pseudomonadota</taxon>
        <taxon>Gammaproteobacteria</taxon>
        <taxon>Alteromonadales</taxon>
        <taxon>Pseudoalteromonadaceae</taxon>
        <taxon>Pseudoalteromonas</taxon>
    </lineage>
</organism>
<comment type="caution">
    <text evidence="10">The sequence shown here is derived from an EMBL/GenBank/DDBJ whole genome shotgun (WGS) entry which is preliminary data.</text>
</comment>
<dbReference type="RefSeq" id="WP_054554586.1">
    <property type="nucleotide sequence ID" value="NZ_LJTC01000015.1"/>
</dbReference>
<name>A0A0P7DUF8_9GAMM</name>
<dbReference type="GO" id="GO:0016020">
    <property type="term" value="C:membrane"/>
    <property type="evidence" value="ECO:0007669"/>
    <property type="project" value="UniProtKB-SubCell"/>
</dbReference>
<evidence type="ECO:0000256" key="3">
    <source>
        <dbReference type="ARBA" id="ARBA00022989"/>
    </source>
</evidence>
<accession>A0A0P7DUF8</accession>
<gene>
    <name evidence="10" type="ORF">AOG27_19095</name>
</gene>
<dbReference type="SMART" id="SM00283">
    <property type="entry name" value="MA"/>
    <property type="match status" value="1"/>
</dbReference>
<dbReference type="Proteomes" id="UP000050378">
    <property type="component" value="Unassembled WGS sequence"/>
</dbReference>
<dbReference type="AlphaFoldDB" id="A0A0P7DUF8"/>
<dbReference type="PROSITE" id="PS50111">
    <property type="entry name" value="CHEMOTAXIS_TRANSDUC_2"/>
    <property type="match status" value="1"/>
</dbReference>
<keyword evidence="2 8" id="KW-0812">Transmembrane</keyword>